<name>A0A4R8UFF2_9MICO</name>
<organism evidence="14 15">
    <name type="scientific">Cryobacterium tagatosivorans</name>
    <dbReference type="NCBI Taxonomy" id="1259199"/>
    <lineage>
        <taxon>Bacteria</taxon>
        <taxon>Bacillati</taxon>
        <taxon>Actinomycetota</taxon>
        <taxon>Actinomycetes</taxon>
        <taxon>Micrococcales</taxon>
        <taxon>Microbacteriaceae</taxon>
        <taxon>Cryobacterium</taxon>
    </lineage>
</organism>
<dbReference type="GO" id="GO:0016887">
    <property type="term" value="F:ATP hydrolysis activity"/>
    <property type="evidence" value="ECO:0007669"/>
    <property type="project" value="RHEA"/>
</dbReference>
<keyword evidence="5 11" id="KW-0067">ATP-binding</keyword>
<dbReference type="PANTHER" id="PTHR11070">
    <property type="entry name" value="UVRD / RECB / PCRA DNA HELICASE FAMILY MEMBER"/>
    <property type="match status" value="1"/>
</dbReference>
<dbReference type="GO" id="GO:0033202">
    <property type="term" value="C:DNA helicase complex"/>
    <property type="evidence" value="ECO:0007669"/>
    <property type="project" value="TreeGrafter"/>
</dbReference>
<dbReference type="GO" id="GO:0000725">
    <property type="term" value="P:recombinational repair"/>
    <property type="evidence" value="ECO:0007669"/>
    <property type="project" value="TreeGrafter"/>
</dbReference>
<dbReference type="CDD" id="cd18807">
    <property type="entry name" value="SF1_C_UvrD"/>
    <property type="match status" value="1"/>
</dbReference>
<dbReference type="PANTHER" id="PTHR11070:SF2">
    <property type="entry name" value="ATP-DEPENDENT DNA HELICASE SRS2"/>
    <property type="match status" value="1"/>
</dbReference>
<proteinExistence type="inferred from homology"/>
<dbReference type="Gene3D" id="3.40.50.300">
    <property type="entry name" value="P-loop containing nucleotide triphosphate hydrolases"/>
    <property type="match status" value="2"/>
</dbReference>
<comment type="catalytic activity">
    <reaction evidence="8">
        <text>Couples ATP hydrolysis with the unwinding of duplex DNA by translocating in the 3'-5' direction.</text>
        <dbReference type="EC" id="5.6.2.4"/>
    </reaction>
</comment>
<comment type="caution">
    <text evidence="14">The sequence shown here is derived from an EMBL/GenBank/DDBJ whole genome shotgun (WGS) entry which is preliminary data.</text>
</comment>
<dbReference type="GO" id="GO:0043138">
    <property type="term" value="F:3'-5' DNA helicase activity"/>
    <property type="evidence" value="ECO:0007669"/>
    <property type="project" value="UniProtKB-EC"/>
</dbReference>
<evidence type="ECO:0000256" key="1">
    <source>
        <dbReference type="ARBA" id="ARBA00009922"/>
    </source>
</evidence>
<evidence type="ECO:0000256" key="3">
    <source>
        <dbReference type="ARBA" id="ARBA00022801"/>
    </source>
</evidence>
<dbReference type="PROSITE" id="PS51217">
    <property type="entry name" value="UVRD_HELICASE_CTER"/>
    <property type="match status" value="1"/>
</dbReference>
<dbReference type="EC" id="5.6.2.4" evidence="9"/>
<comment type="similarity">
    <text evidence="1">Belongs to the helicase family. UvrD subfamily.</text>
</comment>
<evidence type="ECO:0000256" key="11">
    <source>
        <dbReference type="PROSITE-ProRule" id="PRU00560"/>
    </source>
</evidence>
<evidence type="ECO:0000256" key="9">
    <source>
        <dbReference type="ARBA" id="ARBA00034808"/>
    </source>
</evidence>
<evidence type="ECO:0000259" key="13">
    <source>
        <dbReference type="PROSITE" id="PS51217"/>
    </source>
</evidence>
<dbReference type="GO" id="GO:0003677">
    <property type="term" value="F:DNA binding"/>
    <property type="evidence" value="ECO:0007669"/>
    <property type="project" value="UniProtKB-KW"/>
</dbReference>
<keyword evidence="6" id="KW-0238">DNA-binding</keyword>
<dbReference type="SUPFAM" id="SSF52540">
    <property type="entry name" value="P-loop containing nucleoside triphosphate hydrolases"/>
    <property type="match status" value="1"/>
</dbReference>
<dbReference type="CDD" id="cd17932">
    <property type="entry name" value="DEXQc_UvrD"/>
    <property type="match status" value="1"/>
</dbReference>
<keyword evidence="4 11" id="KW-0347">Helicase</keyword>
<dbReference type="Pfam" id="PF21196">
    <property type="entry name" value="PcrA_UvrD_tudor"/>
    <property type="match status" value="1"/>
</dbReference>
<feature type="binding site" evidence="11">
    <location>
        <begin position="65"/>
        <end position="72"/>
    </location>
    <ligand>
        <name>ATP</name>
        <dbReference type="ChEBI" id="CHEBI:30616"/>
    </ligand>
</feature>
<dbReference type="Gene3D" id="1.10.486.10">
    <property type="entry name" value="PCRA, domain 4"/>
    <property type="match status" value="1"/>
</dbReference>
<dbReference type="InterPro" id="IPR014016">
    <property type="entry name" value="UvrD-like_ATP-bd"/>
</dbReference>
<dbReference type="InterPro" id="IPR014017">
    <property type="entry name" value="DNA_helicase_UvrD-like_C"/>
</dbReference>
<dbReference type="OrthoDB" id="9806690at2"/>
<reference evidence="14 15" key="1">
    <citation type="submission" date="2019-03" db="EMBL/GenBank/DDBJ databases">
        <title>Genomics of glacier-inhabiting Cryobacterium strains.</title>
        <authorList>
            <person name="Liu Q."/>
            <person name="Xin Y.-H."/>
        </authorList>
    </citation>
    <scope>NUCLEOTIDE SEQUENCE [LARGE SCALE GENOMIC DNA]</scope>
    <source>
        <strain evidence="14 15">Sr47</strain>
    </source>
</reference>
<evidence type="ECO:0000256" key="10">
    <source>
        <dbReference type="ARBA" id="ARBA00048988"/>
    </source>
</evidence>
<evidence type="ECO:0000256" key="4">
    <source>
        <dbReference type="ARBA" id="ARBA00022806"/>
    </source>
</evidence>
<dbReference type="Pfam" id="PF00580">
    <property type="entry name" value="UvrD-helicase"/>
    <property type="match status" value="1"/>
</dbReference>
<feature type="domain" description="UvrD-like helicase C-terminal" evidence="13">
    <location>
        <begin position="353"/>
        <end position="632"/>
    </location>
</feature>
<keyword evidence="15" id="KW-1185">Reference proteome</keyword>
<dbReference type="GO" id="GO:0005524">
    <property type="term" value="F:ATP binding"/>
    <property type="evidence" value="ECO:0007669"/>
    <property type="project" value="UniProtKB-UniRule"/>
</dbReference>
<dbReference type="Proteomes" id="UP000297866">
    <property type="component" value="Unassembled WGS sequence"/>
</dbReference>
<dbReference type="Pfam" id="PF13361">
    <property type="entry name" value="UvrD_C"/>
    <property type="match status" value="2"/>
</dbReference>
<evidence type="ECO:0000259" key="12">
    <source>
        <dbReference type="PROSITE" id="PS51198"/>
    </source>
</evidence>
<evidence type="ECO:0000256" key="7">
    <source>
        <dbReference type="ARBA" id="ARBA00023235"/>
    </source>
</evidence>
<evidence type="ECO:0000256" key="6">
    <source>
        <dbReference type="ARBA" id="ARBA00023125"/>
    </source>
</evidence>
<comment type="catalytic activity">
    <reaction evidence="10">
        <text>ATP + H2O = ADP + phosphate + H(+)</text>
        <dbReference type="Rhea" id="RHEA:13065"/>
        <dbReference type="ChEBI" id="CHEBI:15377"/>
        <dbReference type="ChEBI" id="CHEBI:15378"/>
        <dbReference type="ChEBI" id="CHEBI:30616"/>
        <dbReference type="ChEBI" id="CHEBI:43474"/>
        <dbReference type="ChEBI" id="CHEBI:456216"/>
        <dbReference type="EC" id="5.6.2.4"/>
    </reaction>
</comment>
<dbReference type="RefSeq" id="WP_134489015.1">
    <property type="nucleotide sequence ID" value="NZ_SOEZ01000030.1"/>
</dbReference>
<protein>
    <recommendedName>
        <fullName evidence="9">DNA 3'-5' helicase</fullName>
        <ecNumber evidence="9">5.6.2.4</ecNumber>
    </recommendedName>
</protein>
<evidence type="ECO:0000313" key="15">
    <source>
        <dbReference type="Proteomes" id="UP000297866"/>
    </source>
</evidence>
<keyword evidence="3 11" id="KW-0378">Hydrolase</keyword>
<dbReference type="InterPro" id="IPR013986">
    <property type="entry name" value="DExx_box_DNA_helicase_dom_sf"/>
</dbReference>
<sequence length="826" mass="89587">MTTPIAPDTSPAATPVIINAPIMDGPGFGPGAAGGAGYRSPLLDGLNPEQREAVEYRGPALLIIAGAGSGKTSVLTRRIASLLETRDAWPSQILAITFTNKAAAEMRDRVRAILGQGADGMWISTFHSSCVRILRREAEKAGLTSTFSIYDSADTKVTLKRIIKSLDADTLGFTPGNVAAKISKLKNELADVDSYARNANMSDPQEVMFVEIFRQYTSRLRAASALDFDDLIGETVYLFRAFPAVAALYRRRFRHILVDEYQDTNHAQYALVRELTRPVSPELAEEMEADGVHVRNLRDATGAIPGASLTVVGDSDQSIYAFRGADTRNISEFERDFPGTRVILLEQNYRSTQNILSAANAVIGHNFDRKEKKLWSAGGDGEKIVGYTAYSGHDEAQFVADEIEVLHQAGMAYRDMAVFYRTNAQTRALEEILVRAAVPYRVVGGTKFYERAEIKDALAYLISVANPVDELALRRILNTPKRGIGPATETQLASFAEANQISFRQAMRNAGALGLGPKVTGAILALSTLLDEAALKLDPANPAGQANVSELLTFLLEGSTLLAGLRNSRDPQDEARAENIEELVAQTKDFNRENPDSGLVDFLTQVSLVAAADDLDDASGTVSLMTLHTAKGLEYEAVFLTGVEEGLLPHQMSAGEPGGPAEERRLFYVGITRARQRLYLSLAMTRAQFGDINVAMPSRYLQEIPAQLIDWKQSPGMANSRGGTQPRALNARRDGYGGGFGKRELAPAGLPPAPTPKTEWANRVTGTVRDNGDLTLAAGDRIRHVDFGDGRVNQVTGEGAKRIAHVQFDTAGAKKLLIKIAPIEKL</sequence>
<evidence type="ECO:0000256" key="2">
    <source>
        <dbReference type="ARBA" id="ARBA00022741"/>
    </source>
</evidence>
<evidence type="ECO:0000256" key="8">
    <source>
        <dbReference type="ARBA" id="ARBA00034617"/>
    </source>
</evidence>
<dbReference type="InterPro" id="IPR000212">
    <property type="entry name" value="DNA_helicase_UvrD/REP"/>
</dbReference>
<dbReference type="Gene3D" id="1.10.10.160">
    <property type="match status" value="1"/>
</dbReference>
<gene>
    <name evidence="14" type="ORF">E3O23_05695</name>
</gene>
<dbReference type="PROSITE" id="PS51198">
    <property type="entry name" value="UVRD_HELICASE_ATP_BIND"/>
    <property type="match status" value="1"/>
</dbReference>
<evidence type="ECO:0000313" key="14">
    <source>
        <dbReference type="EMBL" id="TFB53071.1"/>
    </source>
</evidence>
<dbReference type="EMBL" id="SOEZ01000030">
    <property type="protein sequence ID" value="TFB53071.1"/>
    <property type="molecule type" value="Genomic_DNA"/>
</dbReference>
<feature type="domain" description="UvrD-like helicase ATP-binding" evidence="12">
    <location>
        <begin position="44"/>
        <end position="352"/>
    </location>
</feature>
<keyword evidence="7" id="KW-0413">Isomerase</keyword>
<dbReference type="InterPro" id="IPR027417">
    <property type="entry name" value="P-loop_NTPase"/>
</dbReference>
<keyword evidence="2 11" id="KW-0547">Nucleotide-binding</keyword>
<dbReference type="GO" id="GO:0005829">
    <property type="term" value="C:cytosol"/>
    <property type="evidence" value="ECO:0007669"/>
    <property type="project" value="TreeGrafter"/>
</dbReference>
<accession>A0A4R8UFF2</accession>
<dbReference type="AlphaFoldDB" id="A0A4R8UFF2"/>
<evidence type="ECO:0000256" key="5">
    <source>
        <dbReference type="ARBA" id="ARBA00022840"/>
    </source>
</evidence>